<dbReference type="Pfam" id="PF24493">
    <property type="entry name" value="INTS4_8HBD"/>
    <property type="match status" value="1"/>
</dbReference>
<evidence type="ECO:0000256" key="1">
    <source>
        <dbReference type="ARBA" id="ARBA00004123"/>
    </source>
</evidence>
<sequence length="1041" mass="114130">MAAVLKKRALAEFQRQETAGSSTTDVGPPPGPKALKMTTKRFLSSVAVTAQDRLSLSTKLAIGVRKPAELLRSCGTKASSGDVVRAMIVVEEELESVQPAEAPGLLDMLMVAIEAQSDSLVKVAIFALLPRLCLSDRCAGFAPIVCEKIVEVLKSNSSEKIQARALLNLRLICEDPRSSLARTARRSFFSLAKEIASRGKHLVKCECLELLSILSVEDGERGSLKIALDHIMDQDPRVRIAAYKAFLKLRDRKAVLHPTMYDVLKTGLTDNYEGVREMALQAVVALGRDFPDFPVLLQNSNSETNRLSDEVFGQVCSAMSDLSLKVRTLSAGLLGTIDKVSQVFVDQTLDKNLMSNMRKKRSAHERNREYVAGGGRPSGRHWGAEDTPREFVDGQAVRLVDLGACGAFVHGLEDQCMAVRANSIESIASLATRSCASFARAAIDFLVDMFNDEIEDVRLKAVHSITRIGNLVVIREDQLDTILSALEDFSLDIREALHEMLSQCRLSSKTCLKMCVEALLDNLVRYPQDRRSLRRCFKNLGANHANLVNLYLYELLQMHPFLDTPESSLNDNNYVCVLIMIFNAAAECPMIFSMLENNVINHYRFLRGSLPHLIPEVQLELEASLKMLPSRSCLSSRSRADATAASVAFIIQVVSPGGMLERCAGDPKRLETAVRDLRKVEEMDSGPARPLAAFSATYVECCRNLSNACLALSGNGSRFCDSRLLTSQAEAAVKLSRTLAAAFSGFGVEGGVAVRRVRLQAVGLQLVAAWKVASGVDSADRGLQDALLALVHAEFLACLKQLETYCSTNDKPPDDFRAELKQKLALVDQHRADDVAKAFAGILPRHVKPTLDVSADTNVRMARATIYEPSGGAESDKPMRFTATLILGVHLDCEMNDVVDLNCVRIKVKYPDQTFHLIAPRKSDVRADVSSIGSSSTSSSSSSTSSLASSSETRVHRILTTVPISHTAWTEACHVKLSICLDVSKSLEMSKPVLTGKSEHMSPLQAALQRELLRRREAQIVDISDEVLVYVSPKPVRRMLT</sequence>
<evidence type="ECO:0000259" key="5">
    <source>
        <dbReference type="Pfam" id="PF25458"/>
    </source>
</evidence>
<dbReference type="AlphaFoldDB" id="A0A7R9BDI8"/>
<feature type="domain" description="Integrator complex subunit 4/Protein SIEL C-terminal Ig-like" evidence="5">
    <location>
        <begin position="865"/>
        <end position="1036"/>
    </location>
</feature>
<dbReference type="Gene3D" id="1.25.10.10">
    <property type="entry name" value="Leucine-rich Repeat Variant"/>
    <property type="match status" value="2"/>
</dbReference>
<evidence type="ECO:0000256" key="3">
    <source>
        <dbReference type="SAM" id="MobiDB-lite"/>
    </source>
</evidence>
<comment type="subcellular location">
    <subcellularLocation>
        <location evidence="1">Nucleus</location>
    </subcellularLocation>
</comment>
<accession>A0A7R9BDI8</accession>
<dbReference type="InterPro" id="IPR056235">
    <property type="entry name" value="INTS4_8HBD"/>
</dbReference>
<name>A0A7R9BDI8_9CRUS</name>
<feature type="domain" description="INTS4 8 helical bundle" evidence="4">
    <location>
        <begin position="668"/>
        <end position="847"/>
    </location>
</feature>
<evidence type="ECO:0000313" key="6">
    <source>
        <dbReference type="EMBL" id="CAD7272641.1"/>
    </source>
</evidence>
<dbReference type="GO" id="GO:0032039">
    <property type="term" value="C:integrator complex"/>
    <property type="evidence" value="ECO:0007669"/>
    <property type="project" value="TreeGrafter"/>
</dbReference>
<dbReference type="OrthoDB" id="18190at2759"/>
<dbReference type="Proteomes" id="UP000678499">
    <property type="component" value="Unassembled WGS sequence"/>
</dbReference>
<evidence type="ECO:0008006" key="8">
    <source>
        <dbReference type="Google" id="ProtNLM"/>
    </source>
</evidence>
<dbReference type="InterPro" id="IPR057412">
    <property type="entry name" value="INTS4_C"/>
</dbReference>
<dbReference type="SUPFAM" id="SSF48371">
    <property type="entry name" value="ARM repeat"/>
    <property type="match status" value="1"/>
</dbReference>
<organism evidence="6">
    <name type="scientific">Notodromas monacha</name>
    <dbReference type="NCBI Taxonomy" id="399045"/>
    <lineage>
        <taxon>Eukaryota</taxon>
        <taxon>Metazoa</taxon>
        <taxon>Ecdysozoa</taxon>
        <taxon>Arthropoda</taxon>
        <taxon>Crustacea</taxon>
        <taxon>Oligostraca</taxon>
        <taxon>Ostracoda</taxon>
        <taxon>Podocopa</taxon>
        <taxon>Podocopida</taxon>
        <taxon>Cypridocopina</taxon>
        <taxon>Cypridoidea</taxon>
        <taxon>Cyprididae</taxon>
        <taxon>Notodromas</taxon>
    </lineage>
</organism>
<dbReference type="EMBL" id="CAJPEX010000049">
    <property type="protein sequence ID" value="CAG0912793.1"/>
    <property type="molecule type" value="Genomic_DNA"/>
</dbReference>
<dbReference type="InterPro" id="IPR016024">
    <property type="entry name" value="ARM-type_fold"/>
</dbReference>
<dbReference type="InterPro" id="IPR011989">
    <property type="entry name" value="ARM-like"/>
</dbReference>
<keyword evidence="7" id="KW-1185">Reference proteome</keyword>
<evidence type="ECO:0000313" key="7">
    <source>
        <dbReference type="Proteomes" id="UP000678499"/>
    </source>
</evidence>
<feature type="region of interest" description="Disordered" evidence="3">
    <location>
        <begin position="929"/>
        <end position="950"/>
    </location>
</feature>
<dbReference type="GO" id="GO:0016180">
    <property type="term" value="P:snRNA processing"/>
    <property type="evidence" value="ECO:0007669"/>
    <property type="project" value="TreeGrafter"/>
</dbReference>
<dbReference type="EMBL" id="OA882086">
    <property type="protein sequence ID" value="CAD7272641.1"/>
    <property type="molecule type" value="Genomic_DNA"/>
</dbReference>
<dbReference type="PANTHER" id="PTHR20938">
    <property type="entry name" value="INTEGRATOR COMPLEX SUBUNIT 4"/>
    <property type="match status" value="1"/>
</dbReference>
<dbReference type="Pfam" id="PF25458">
    <property type="entry name" value="INTS4_C"/>
    <property type="match status" value="1"/>
</dbReference>
<feature type="region of interest" description="Disordered" evidence="3">
    <location>
        <begin position="364"/>
        <end position="383"/>
    </location>
</feature>
<evidence type="ECO:0000259" key="4">
    <source>
        <dbReference type="Pfam" id="PF24493"/>
    </source>
</evidence>
<gene>
    <name evidence="6" type="ORF">NMOB1V02_LOCUS566</name>
</gene>
<reference evidence="6" key="1">
    <citation type="submission" date="2020-11" db="EMBL/GenBank/DDBJ databases">
        <authorList>
            <person name="Tran Van P."/>
        </authorList>
    </citation>
    <scope>NUCLEOTIDE SEQUENCE</scope>
</reference>
<dbReference type="PANTHER" id="PTHR20938:SF0">
    <property type="entry name" value="INTEGRATOR COMPLEX SUBUNIT 4"/>
    <property type="match status" value="1"/>
</dbReference>
<evidence type="ECO:0000256" key="2">
    <source>
        <dbReference type="ARBA" id="ARBA00023242"/>
    </source>
</evidence>
<feature type="compositionally biased region" description="Low complexity" evidence="3">
    <location>
        <begin position="930"/>
        <end position="950"/>
    </location>
</feature>
<protein>
    <recommendedName>
        <fullName evidence="8">Integrator complex subunit 4</fullName>
    </recommendedName>
</protein>
<proteinExistence type="predicted"/>
<keyword evidence="2" id="KW-0539">Nucleus</keyword>